<gene>
    <name evidence="9" type="ORF">IAB31_10470</name>
</gene>
<name>A0A9D1ACY6_9FIRM</name>
<feature type="transmembrane region" description="Helical" evidence="7">
    <location>
        <begin position="77"/>
        <end position="96"/>
    </location>
</feature>
<dbReference type="InterPro" id="IPR017850">
    <property type="entry name" value="Alkaline_phosphatase_core_sf"/>
</dbReference>
<evidence type="ECO:0000256" key="2">
    <source>
        <dbReference type="ARBA" id="ARBA00004936"/>
    </source>
</evidence>
<dbReference type="Proteomes" id="UP000886757">
    <property type="component" value="Unassembled WGS sequence"/>
</dbReference>
<sequence length="672" mass="76928">MSMIKEKILKGFRFAGAAAAALLLLFFCLHSDYYQNEDGTGSLFTSPRTYVTAVSSLILMIFILLPNTLSERRNKILGWIWCAAAPFAIYFSLLHLNADKYDIEFWELNKIALVLTFCFLYLVEILFLLITGSIKISVILLAVPVAVLGIVNCFVTSFRGMAISAADLFSMGSAMSVASEYTYELDWYMFSEIFWTFAICAVSLKIRGFRLMKLPARVAVLAAWGVGAGSFFYLCCRTSFLEDHDIRSGGFSHQLRYKQYDMIFTTLCTCFYLAAEKPADYSLEKVEEIGEPYTDQVQAEGADTPHLIVIMDESLADYERIGKRLTLSEDNMPFIHSLEENTIKGTAYSSVFGANTPNSEYEFLTGNTMAFLPASSIGFHLFVRGDMPSLASELKSVGYETLAMHPYRGYNYRRHLVYPQIGFDTYYTRDDFEDPEYIRSYISDQSLAERIVEEYEKNLETGKPLFSYNVSMQNHGGYSVSNLTNLNMDIQVETDGINKSAAQIYVNLVKKTDEMFQWLVEYFSKEEEPVAILMFGDHQPNLGTATYNYLIGKEEYRTSEELMGKYKVPFILWTNYDIEEETIERTSLNYLYSQIADRLNLPMTGYQSYLLELSQDIPVINTLGYWGSDGNFYELDDETSPYYEQIQEYNILEYNYIFGGKDRYLELFELSG</sequence>
<evidence type="ECO:0000256" key="1">
    <source>
        <dbReference type="ARBA" id="ARBA00004651"/>
    </source>
</evidence>
<reference evidence="9" key="2">
    <citation type="journal article" date="2021" name="PeerJ">
        <title>Extensive microbial diversity within the chicken gut microbiome revealed by metagenomics and culture.</title>
        <authorList>
            <person name="Gilroy R."/>
            <person name="Ravi A."/>
            <person name="Getino M."/>
            <person name="Pursley I."/>
            <person name="Horton D.L."/>
            <person name="Alikhan N.F."/>
            <person name="Baker D."/>
            <person name="Gharbi K."/>
            <person name="Hall N."/>
            <person name="Watson M."/>
            <person name="Adriaenssens E.M."/>
            <person name="Foster-Nyarko E."/>
            <person name="Jarju S."/>
            <person name="Secka A."/>
            <person name="Antonio M."/>
            <person name="Oren A."/>
            <person name="Chaudhuri R.R."/>
            <person name="La Ragione R."/>
            <person name="Hildebrand F."/>
            <person name="Pallen M.J."/>
        </authorList>
    </citation>
    <scope>NUCLEOTIDE SEQUENCE</scope>
    <source>
        <strain evidence="9">ChiSjej4B22-8148</strain>
    </source>
</reference>
<keyword evidence="5 7" id="KW-1133">Transmembrane helix</keyword>
<evidence type="ECO:0000256" key="5">
    <source>
        <dbReference type="ARBA" id="ARBA00022989"/>
    </source>
</evidence>
<comment type="subcellular location">
    <subcellularLocation>
        <location evidence="1">Cell membrane</location>
        <topology evidence="1">Multi-pass membrane protein</topology>
    </subcellularLocation>
</comment>
<protein>
    <submittedName>
        <fullName evidence="9">LTA synthase family protein</fullName>
    </submittedName>
</protein>
<evidence type="ECO:0000256" key="7">
    <source>
        <dbReference type="SAM" id="Phobius"/>
    </source>
</evidence>
<dbReference type="Gene3D" id="3.40.720.10">
    <property type="entry name" value="Alkaline Phosphatase, subunit A"/>
    <property type="match status" value="1"/>
</dbReference>
<dbReference type="EMBL" id="DVGK01000117">
    <property type="protein sequence ID" value="HIR14330.1"/>
    <property type="molecule type" value="Genomic_DNA"/>
</dbReference>
<comment type="caution">
    <text evidence="9">The sequence shown here is derived from an EMBL/GenBank/DDBJ whole genome shotgun (WGS) entry which is preliminary data.</text>
</comment>
<dbReference type="Pfam" id="PF00884">
    <property type="entry name" value="Sulfatase"/>
    <property type="match status" value="1"/>
</dbReference>
<accession>A0A9D1ACY6</accession>
<evidence type="ECO:0000256" key="6">
    <source>
        <dbReference type="ARBA" id="ARBA00023136"/>
    </source>
</evidence>
<dbReference type="AlphaFoldDB" id="A0A9D1ACY6"/>
<evidence type="ECO:0000313" key="10">
    <source>
        <dbReference type="Proteomes" id="UP000886757"/>
    </source>
</evidence>
<dbReference type="GO" id="GO:0005886">
    <property type="term" value="C:plasma membrane"/>
    <property type="evidence" value="ECO:0007669"/>
    <property type="project" value="UniProtKB-SubCell"/>
</dbReference>
<dbReference type="SUPFAM" id="SSF53649">
    <property type="entry name" value="Alkaline phosphatase-like"/>
    <property type="match status" value="1"/>
</dbReference>
<feature type="transmembrane region" description="Helical" evidence="7">
    <location>
        <begin position="138"/>
        <end position="165"/>
    </location>
</feature>
<feature type="transmembrane region" description="Helical" evidence="7">
    <location>
        <begin position="216"/>
        <end position="234"/>
    </location>
</feature>
<dbReference type="InterPro" id="IPR050448">
    <property type="entry name" value="OpgB/LTA_synthase_biosynth"/>
</dbReference>
<dbReference type="PANTHER" id="PTHR47371">
    <property type="entry name" value="LIPOTEICHOIC ACID SYNTHASE"/>
    <property type="match status" value="1"/>
</dbReference>
<feature type="transmembrane region" description="Helical" evidence="7">
    <location>
        <begin position="111"/>
        <end position="131"/>
    </location>
</feature>
<comment type="pathway">
    <text evidence="2">Cell wall biogenesis; lipoteichoic acid biosynthesis.</text>
</comment>
<evidence type="ECO:0000313" key="9">
    <source>
        <dbReference type="EMBL" id="HIR14330.1"/>
    </source>
</evidence>
<reference evidence="9" key="1">
    <citation type="submission" date="2020-10" db="EMBL/GenBank/DDBJ databases">
        <authorList>
            <person name="Gilroy R."/>
        </authorList>
    </citation>
    <scope>NUCLEOTIDE SEQUENCE</scope>
    <source>
        <strain evidence="9">ChiSjej4B22-8148</strain>
    </source>
</reference>
<keyword evidence="4 7" id="KW-0812">Transmembrane</keyword>
<feature type="domain" description="Sulfatase N-terminal" evidence="8">
    <location>
        <begin position="305"/>
        <end position="599"/>
    </location>
</feature>
<keyword evidence="3" id="KW-1003">Cell membrane</keyword>
<feature type="transmembrane region" description="Helical" evidence="7">
    <location>
        <begin position="185"/>
        <end position="204"/>
    </location>
</feature>
<dbReference type="PANTHER" id="PTHR47371:SF3">
    <property type="entry name" value="PHOSPHOGLYCEROL TRANSFERASE I"/>
    <property type="match status" value="1"/>
</dbReference>
<dbReference type="CDD" id="cd16015">
    <property type="entry name" value="LTA_synthase"/>
    <property type="match status" value="1"/>
</dbReference>
<proteinExistence type="predicted"/>
<evidence type="ECO:0000259" key="8">
    <source>
        <dbReference type="Pfam" id="PF00884"/>
    </source>
</evidence>
<feature type="transmembrane region" description="Helical" evidence="7">
    <location>
        <begin position="47"/>
        <end position="65"/>
    </location>
</feature>
<dbReference type="InterPro" id="IPR000917">
    <property type="entry name" value="Sulfatase_N"/>
</dbReference>
<organism evidence="9 10">
    <name type="scientific">Candidatus Choladousia intestinavium</name>
    <dbReference type="NCBI Taxonomy" id="2840727"/>
    <lineage>
        <taxon>Bacteria</taxon>
        <taxon>Bacillati</taxon>
        <taxon>Bacillota</taxon>
        <taxon>Clostridia</taxon>
        <taxon>Lachnospirales</taxon>
        <taxon>Lachnospiraceae</taxon>
        <taxon>Lachnospiraceae incertae sedis</taxon>
        <taxon>Candidatus Choladousia</taxon>
    </lineage>
</organism>
<evidence type="ECO:0000256" key="4">
    <source>
        <dbReference type="ARBA" id="ARBA00022692"/>
    </source>
</evidence>
<evidence type="ECO:0000256" key="3">
    <source>
        <dbReference type="ARBA" id="ARBA00022475"/>
    </source>
</evidence>
<keyword evidence="6 7" id="KW-0472">Membrane</keyword>